<dbReference type="OrthoDB" id="10455002at2759"/>
<evidence type="ECO:0000256" key="1">
    <source>
        <dbReference type="SAM" id="Phobius"/>
    </source>
</evidence>
<evidence type="ECO:0000313" key="3">
    <source>
        <dbReference type="EMBL" id="CAG9116908.1"/>
    </source>
</evidence>
<evidence type="ECO:0000313" key="2">
    <source>
        <dbReference type="EMBL" id="CAD5227099.1"/>
    </source>
</evidence>
<sequence>MESFKLAASCALGICGVVSSTLLIRTLLGSKSLRKRDILRTIALTNIAENIYCISYCIPIWAWLFCGHVFAEETTQIIAFINEVTYKAQIYQHTLLEVTRLYYTFRTRKKTPLASTITNDIFLFLCWVISVATIAVYFSYGRTVYYDYVYLEWLGENKWNTPIRIFYVCQWVALYAGLGSAIAVLIAFWKKMPNTKNMKKTIEGKIFLQTIFLSLLDGLQIMISVISANGLKSGIANILALTRCSMSAPFYIFLNREIRTMICSSTSTVNTSQGRQSTAVFFLQTN</sequence>
<dbReference type="WBParaSite" id="BXY_0784300.1">
    <property type="protein sequence ID" value="BXY_0784300.1"/>
    <property type="gene ID" value="BXY_0784300"/>
</dbReference>
<organism evidence="4 6">
    <name type="scientific">Bursaphelenchus xylophilus</name>
    <name type="common">Pinewood nematode worm</name>
    <name type="synonym">Aphelenchoides xylophilus</name>
    <dbReference type="NCBI Taxonomy" id="6326"/>
    <lineage>
        <taxon>Eukaryota</taxon>
        <taxon>Metazoa</taxon>
        <taxon>Ecdysozoa</taxon>
        <taxon>Nematoda</taxon>
        <taxon>Chromadorea</taxon>
        <taxon>Rhabditida</taxon>
        <taxon>Tylenchina</taxon>
        <taxon>Tylenchomorpha</taxon>
        <taxon>Aphelenchoidea</taxon>
        <taxon>Aphelenchoididae</taxon>
        <taxon>Bursaphelenchus</taxon>
    </lineage>
</organism>
<reference evidence="6" key="1">
    <citation type="submission" date="2016-11" db="UniProtKB">
        <authorList>
            <consortium name="WormBaseParasite"/>
        </authorList>
    </citation>
    <scope>IDENTIFICATION</scope>
</reference>
<evidence type="ECO:0000313" key="6">
    <source>
        <dbReference type="WBParaSite" id="BXY_0784300.1"/>
    </source>
</evidence>
<proteinExistence type="predicted"/>
<keyword evidence="1" id="KW-0472">Membrane</keyword>
<reference evidence="3" key="2">
    <citation type="submission" date="2020-08" db="EMBL/GenBank/DDBJ databases">
        <authorList>
            <person name="Kikuchi T."/>
        </authorList>
    </citation>
    <scope>NUCLEOTIDE SEQUENCE</scope>
    <source>
        <strain evidence="2">Ka4C1</strain>
    </source>
</reference>
<evidence type="ECO:0000313" key="5">
    <source>
        <dbReference type="Proteomes" id="UP000659654"/>
    </source>
</evidence>
<keyword evidence="1" id="KW-1133">Transmembrane helix</keyword>
<feature type="transmembrane region" description="Helical" evidence="1">
    <location>
        <begin position="165"/>
        <end position="189"/>
    </location>
</feature>
<evidence type="ECO:0000313" key="4">
    <source>
        <dbReference type="Proteomes" id="UP000095284"/>
    </source>
</evidence>
<name>A0A1I7S4B1_BURXY</name>
<dbReference type="Proteomes" id="UP000659654">
    <property type="component" value="Unassembled WGS sequence"/>
</dbReference>
<keyword evidence="5" id="KW-1185">Reference proteome</keyword>
<dbReference type="Gene3D" id="1.20.1070.10">
    <property type="entry name" value="Rhodopsin 7-helix transmembrane proteins"/>
    <property type="match status" value="1"/>
</dbReference>
<dbReference type="EMBL" id="CAJFCV020000004">
    <property type="protein sequence ID" value="CAG9116908.1"/>
    <property type="molecule type" value="Genomic_DNA"/>
</dbReference>
<protein>
    <submittedName>
        <fullName evidence="2">(pine wood nematode) hypothetical protein</fullName>
    </submittedName>
</protein>
<gene>
    <name evidence="2" type="ORF">BXYJ_LOCUS9644</name>
</gene>
<dbReference type="Proteomes" id="UP000582659">
    <property type="component" value="Unassembled WGS sequence"/>
</dbReference>
<dbReference type="EMBL" id="CAJFDI010000004">
    <property type="protein sequence ID" value="CAD5227099.1"/>
    <property type="molecule type" value="Genomic_DNA"/>
</dbReference>
<accession>A0A1I7S4B1</accession>
<feature type="transmembrane region" description="Helical" evidence="1">
    <location>
        <begin position="121"/>
        <end position="140"/>
    </location>
</feature>
<dbReference type="Proteomes" id="UP000095284">
    <property type="component" value="Unplaced"/>
</dbReference>
<keyword evidence="1" id="KW-0812">Transmembrane</keyword>
<dbReference type="AlphaFoldDB" id="A0A1I7S4B1"/>
<feature type="transmembrane region" description="Helical" evidence="1">
    <location>
        <begin position="6"/>
        <end position="28"/>
    </location>
</feature>